<dbReference type="InterPro" id="IPR050855">
    <property type="entry name" value="NDM-1-like"/>
</dbReference>
<name>A0A917VSK6_9ACTN</name>
<sequence>MSTTKPSPGTASTEPTTQGAPDVSSGPAPIVRGEPVQVADGVHVIPDQRVELVPNVGIVVGEKAALVIDTGMGPANGAYVLKQARHLAGERRLYLTVTHFHPEHGFGAQAFKGAATIVYNRGQRDELHRKGSGYLGMFRGLGPNVAGALDGVELVDPDLVYDGQAEIDLGGRTAVLRTVGPAHTASDQVVLIDDRVLFGGDLFETRIFPITPYFPPHDTDVAPGRWISVLDQLIALGPEVVVPGHGEVADVSLIRDVRDFLVYVRDEAGRLRAAGLSADESAATIDQDARTRWSTWERPEWISSAARAFYDADAIS</sequence>
<evidence type="ECO:0000256" key="1">
    <source>
        <dbReference type="SAM" id="MobiDB-lite"/>
    </source>
</evidence>
<dbReference type="AlphaFoldDB" id="A0A917VSK6"/>
<reference evidence="3" key="1">
    <citation type="journal article" date="2014" name="Int. J. Syst. Evol. Microbiol.">
        <title>Complete genome sequence of Corynebacterium casei LMG S-19264T (=DSM 44701T), isolated from a smear-ripened cheese.</title>
        <authorList>
            <consortium name="US DOE Joint Genome Institute (JGI-PGF)"/>
            <person name="Walter F."/>
            <person name="Albersmeier A."/>
            <person name="Kalinowski J."/>
            <person name="Ruckert C."/>
        </authorList>
    </citation>
    <scope>NUCLEOTIDE SEQUENCE</scope>
    <source>
        <strain evidence="3">JCM 3035</strain>
    </source>
</reference>
<dbReference type="SUPFAM" id="SSF56281">
    <property type="entry name" value="Metallo-hydrolase/oxidoreductase"/>
    <property type="match status" value="1"/>
</dbReference>
<feature type="compositionally biased region" description="Polar residues" evidence="1">
    <location>
        <begin position="1"/>
        <end position="19"/>
    </location>
</feature>
<dbReference type="Gene3D" id="3.60.15.10">
    <property type="entry name" value="Ribonuclease Z/Hydroxyacylglutathione hydrolase-like"/>
    <property type="match status" value="1"/>
</dbReference>
<evidence type="ECO:0000313" key="4">
    <source>
        <dbReference type="Proteomes" id="UP000637788"/>
    </source>
</evidence>
<dbReference type="PANTHER" id="PTHR42951">
    <property type="entry name" value="METALLO-BETA-LACTAMASE DOMAIN-CONTAINING"/>
    <property type="match status" value="1"/>
</dbReference>
<accession>A0A917VSK6</accession>
<dbReference type="RefSeq" id="WP_189326954.1">
    <property type="nucleotide sequence ID" value="NZ_BMPQ01000039.1"/>
</dbReference>
<dbReference type="EMBL" id="BMPQ01000039">
    <property type="protein sequence ID" value="GGL09992.1"/>
    <property type="molecule type" value="Genomic_DNA"/>
</dbReference>
<reference evidence="3" key="2">
    <citation type="submission" date="2020-09" db="EMBL/GenBank/DDBJ databases">
        <authorList>
            <person name="Sun Q."/>
            <person name="Ohkuma M."/>
        </authorList>
    </citation>
    <scope>NUCLEOTIDE SEQUENCE</scope>
    <source>
        <strain evidence="3">JCM 3035</strain>
    </source>
</reference>
<feature type="region of interest" description="Disordered" evidence="1">
    <location>
        <begin position="1"/>
        <end position="31"/>
    </location>
</feature>
<comment type="caution">
    <text evidence="3">The sequence shown here is derived from an EMBL/GenBank/DDBJ whole genome shotgun (WGS) entry which is preliminary data.</text>
</comment>
<dbReference type="InterPro" id="IPR001279">
    <property type="entry name" value="Metallo-B-lactamas"/>
</dbReference>
<organism evidence="3 4">
    <name type="scientific">Streptomyces flaveus</name>
    <dbReference type="NCBI Taxonomy" id="66370"/>
    <lineage>
        <taxon>Bacteria</taxon>
        <taxon>Bacillati</taxon>
        <taxon>Actinomycetota</taxon>
        <taxon>Actinomycetes</taxon>
        <taxon>Kitasatosporales</taxon>
        <taxon>Streptomycetaceae</taxon>
        <taxon>Streptomyces</taxon>
        <taxon>Streptomyces aurantiacus group</taxon>
    </lineage>
</organism>
<evidence type="ECO:0000259" key="2">
    <source>
        <dbReference type="SMART" id="SM00849"/>
    </source>
</evidence>
<dbReference type="InterPro" id="IPR036866">
    <property type="entry name" value="RibonucZ/Hydroxyglut_hydro"/>
</dbReference>
<evidence type="ECO:0000313" key="3">
    <source>
        <dbReference type="EMBL" id="GGL09992.1"/>
    </source>
</evidence>
<feature type="domain" description="Metallo-beta-lactamase" evidence="2">
    <location>
        <begin position="53"/>
        <end position="245"/>
    </location>
</feature>
<protein>
    <submittedName>
        <fullName evidence="3">MBL fold metallo-hydrolase</fullName>
    </submittedName>
</protein>
<dbReference type="Proteomes" id="UP000637788">
    <property type="component" value="Unassembled WGS sequence"/>
</dbReference>
<gene>
    <name evidence="3" type="ORF">GCM10010094_83560</name>
</gene>
<dbReference type="SMART" id="SM00849">
    <property type="entry name" value="Lactamase_B"/>
    <property type="match status" value="1"/>
</dbReference>
<dbReference type="Pfam" id="PF00753">
    <property type="entry name" value="Lactamase_B"/>
    <property type="match status" value="1"/>
</dbReference>
<proteinExistence type="predicted"/>
<dbReference type="PANTHER" id="PTHR42951:SF4">
    <property type="entry name" value="ACYL-COENZYME A THIOESTERASE MBLAC2"/>
    <property type="match status" value="1"/>
</dbReference>
<dbReference type="CDD" id="cd16282">
    <property type="entry name" value="metallo-hydrolase-like_MBL-fold"/>
    <property type="match status" value="1"/>
</dbReference>
<keyword evidence="4" id="KW-1185">Reference proteome</keyword>